<evidence type="ECO:0000256" key="1">
    <source>
        <dbReference type="ARBA" id="ARBA00010641"/>
    </source>
</evidence>
<keyword evidence="4" id="KW-0804">Transcription</keyword>
<evidence type="ECO:0000256" key="5">
    <source>
        <dbReference type="SAM" id="MobiDB-lite"/>
    </source>
</evidence>
<dbReference type="EMBL" id="BAAALT010000028">
    <property type="protein sequence ID" value="GAA1791434.1"/>
    <property type="molecule type" value="Genomic_DNA"/>
</dbReference>
<keyword evidence="3" id="KW-0731">Sigma factor</keyword>
<comment type="similarity">
    <text evidence="1">Belongs to the sigma-70 factor family. ECF subfamily.</text>
</comment>
<name>A0ABN2LK59_9ACTN</name>
<dbReference type="Pfam" id="PF08281">
    <property type="entry name" value="Sigma70_r4_2"/>
    <property type="match status" value="1"/>
</dbReference>
<comment type="caution">
    <text evidence="7">The sequence shown here is derived from an EMBL/GenBank/DDBJ whole genome shotgun (WGS) entry which is preliminary data.</text>
</comment>
<feature type="domain" description="RNA polymerase sigma factor 70 region 4 type 2" evidence="6">
    <location>
        <begin position="55"/>
        <end position="96"/>
    </location>
</feature>
<dbReference type="InterPro" id="IPR013249">
    <property type="entry name" value="RNA_pol_sigma70_r4_t2"/>
</dbReference>
<evidence type="ECO:0000313" key="8">
    <source>
        <dbReference type="Proteomes" id="UP001500218"/>
    </source>
</evidence>
<evidence type="ECO:0000256" key="3">
    <source>
        <dbReference type="ARBA" id="ARBA00023082"/>
    </source>
</evidence>
<accession>A0ABN2LK59</accession>
<evidence type="ECO:0000313" key="7">
    <source>
        <dbReference type="EMBL" id="GAA1791434.1"/>
    </source>
</evidence>
<dbReference type="Proteomes" id="UP001500218">
    <property type="component" value="Unassembled WGS sequence"/>
</dbReference>
<dbReference type="SUPFAM" id="SSF88659">
    <property type="entry name" value="Sigma3 and sigma4 domains of RNA polymerase sigma factors"/>
    <property type="match status" value="1"/>
</dbReference>
<organism evidence="7 8">
    <name type="scientific">Luedemannella flava</name>
    <dbReference type="NCBI Taxonomy" id="349316"/>
    <lineage>
        <taxon>Bacteria</taxon>
        <taxon>Bacillati</taxon>
        <taxon>Actinomycetota</taxon>
        <taxon>Actinomycetes</taxon>
        <taxon>Micromonosporales</taxon>
        <taxon>Micromonosporaceae</taxon>
        <taxon>Luedemannella</taxon>
    </lineage>
</organism>
<sequence>MAVPGRGELLALAGAPAADRAPVRAESSGRSTGARRAWPGGHPGRAAGRAADVPFAQREALALHYLADLPIEEIATRTGTPVGTVKARLSRGRDALSRLMASDNTATTNSTHTMTMSAAAKGGRHA</sequence>
<dbReference type="RefSeq" id="WP_344127051.1">
    <property type="nucleotide sequence ID" value="NZ_BAAALT010000028.1"/>
</dbReference>
<keyword evidence="8" id="KW-1185">Reference proteome</keyword>
<dbReference type="CDD" id="cd06171">
    <property type="entry name" value="Sigma70_r4"/>
    <property type="match status" value="1"/>
</dbReference>
<evidence type="ECO:0000256" key="2">
    <source>
        <dbReference type="ARBA" id="ARBA00023015"/>
    </source>
</evidence>
<gene>
    <name evidence="7" type="ORF">GCM10009682_11800</name>
</gene>
<evidence type="ECO:0000259" key="6">
    <source>
        <dbReference type="Pfam" id="PF08281"/>
    </source>
</evidence>
<dbReference type="InterPro" id="IPR013324">
    <property type="entry name" value="RNA_pol_sigma_r3/r4-like"/>
</dbReference>
<keyword evidence="2" id="KW-0805">Transcription regulation</keyword>
<feature type="region of interest" description="Disordered" evidence="5">
    <location>
        <begin position="12"/>
        <end position="50"/>
    </location>
</feature>
<protein>
    <recommendedName>
        <fullName evidence="6">RNA polymerase sigma factor 70 region 4 type 2 domain-containing protein</fullName>
    </recommendedName>
</protein>
<evidence type="ECO:0000256" key="4">
    <source>
        <dbReference type="ARBA" id="ARBA00023163"/>
    </source>
</evidence>
<reference evidence="7 8" key="1">
    <citation type="journal article" date="2019" name="Int. J. Syst. Evol. Microbiol.">
        <title>The Global Catalogue of Microorganisms (GCM) 10K type strain sequencing project: providing services to taxonomists for standard genome sequencing and annotation.</title>
        <authorList>
            <consortium name="The Broad Institute Genomics Platform"/>
            <consortium name="The Broad Institute Genome Sequencing Center for Infectious Disease"/>
            <person name="Wu L."/>
            <person name="Ma J."/>
        </authorList>
    </citation>
    <scope>NUCLEOTIDE SEQUENCE [LARGE SCALE GENOMIC DNA]</scope>
    <source>
        <strain evidence="7 8">JCM 13250</strain>
    </source>
</reference>
<dbReference type="InterPro" id="IPR036388">
    <property type="entry name" value="WH-like_DNA-bd_sf"/>
</dbReference>
<feature type="compositionally biased region" description="Low complexity" evidence="5">
    <location>
        <begin position="34"/>
        <end position="50"/>
    </location>
</feature>
<dbReference type="Gene3D" id="1.10.10.10">
    <property type="entry name" value="Winged helix-like DNA-binding domain superfamily/Winged helix DNA-binding domain"/>
    <property type="match status" value="1"/>
</dbReference>
<proteinExistence type="inferred from homology"/>